<protein>
    <submittedName>
        <fullName evidence="2">Uncharacterized protein</fullName>
    </submittedName>
</protein>
<keyword evidence="3" id="KW-1185">Reference proteome</keyword>
<evidence type="ECO:0000256" key="1">
    <source>
        <dbReference type="SAM" id="MobiDB-lite"/>
    </source>
</evidence>
<dbReference type="EMBL" id="CM029042">
    <property type="protein sequence ID" value="KAG2620947.1"/>
    <property type="molecule type" value="Genomic_DNA"/>
</dbReference>
<feature type="region of interest" description="Disordered" evidence="1">
    <location>
        <begin position="61"/>
        <end position="84"/>
    </location>
</feature>
<organism evidence="2 3">
    <name type="scientific">Panicum virgatum</name>
    <name type="common">Blackwell switchgrass</name>
    <dbReference type="NCBI Taxonomy" id="38727"/>
    <lineage>
        <taxon>Eukaryota</taxon>
        <taxon>Viridiplantae</taxon>
        <taxon>Streptophyta</taxon>
        <taxon>Embryophyta</taxon>
        <taxon>Tracheophyta</taxon>
        <taxon>Spermatophyta</taxon>
        <taxon>Magnoliopsida</taxon>
        <taxon>Liliopsida</taxon>
        <taxon>Poales</taxon>
        <taxon>Poaceae</taxon>
        <taxon>PACMAD clade</taxon>
        <taxon>Panicoideae</taxon>
        <taxon>Panicodae</taxon>
        <taxon>Paniceae</taxon>
        <taxon>Panicinae</taxon>
        <taxon>Panicum</taxon>
        <taxon>Panicum sect. Hiantes</taxon>
    </lineage>
</organism>
<gene>
    <name evidence="2" type="ORF">PVAP13_3NG232263</name>
</gene>
<dbReference type="Proteomes" id="UP000823388">
    <property type="component" value="Chromosome 3N"/>
</dbReference>
<reference evidence="2" key="1">
    <citation type="submission" date="2020-05" db="EMBL/GenBank/DDBJ databases">
        <title>WGS assembly of Panicum virgatum.</title>
        <authorList>
            <person name="Lovell J.T."/>
            <person name="Jenkins J."/>
            <person name="Shu S."/>
            <person name="Juenger T.E."/>
            <person name="Schmutz J."/>
        </authorList>
    </citation>
    <scope>NUCLEOTIDE SEQUENCE</scope>
    <source>
        <strain evidence="2">AP13</strain>
    </source>
</reference>
<name>A0A8T0UF40_PANVG</name>
<dbReference type="AlphaFoldDB" id="A0A8T0UF40"/>
<evidence type="ECO:0000313" key="3">
    <source>
        <dbReference type="Proteomes" id="UP000823388"/>
    </source>
</evidence>
<accession>A0A8T0UF40</accession>
<comment type="caution">
    <text evidence="2">The sequence shown here is derived from an EMBL/GenBank/DDBJ whole genome shotgun (WGS) entry which is preliminary data.</text>
</comment>
<evidence type="ECO:0000313" key="2">
    <source>
        <dbReference type="EMBL" id="KAG2620947.1"/>
    </source>
</evidence>
<sequence length="125" mass="13004">MFFFTFHSAQPLRRPHVGVTGGTFGGAAAPAFLPPPTTVPPPEPASCLLPLSSQRARAPWMTKGASSRRASLAPVRPDPGQRRPDPVVQVVDLLPGAAAAALLARPGGRRLLGRRLQWPGSSGGG</sequence>
<proteinExistence type="predicted"/>